<dbReference type="InterPro" id="IPR050138">
    <property type="entry name" value="DHOase/Allantoinase_Hydrolase"/>
</dbReference>
<comment type="function">
    <text evidence="1 6">Catalyzes the reversible cyclization of carbamoyl aspartate to dihydroorotate.</text>
</comment>
<keyword evidence="6" id="KW-0862">Zinc</keyword>
<keyword evidence="5 6" id="KW-0665">Pyrimidine biosynthesis</keyword>
<feature type="binding site" evidence="6">
    <location>
        <position position="148"/>
    </location>
    <ligand>
        <name>Zn(2+)</name>
        <dbReference type="ChEBI" id="CHEBI:29105"/>
        <label>1</label>
    </ligand>
</feature>
<dbReference type="OrthoDB" id="9765462at2"/>
<dbReference type="Proteomes" id="UP000239706">
    <property type="component" value="Unassembled WGS sequence"/>
</dbReference>
<comment type="pathway">
    <text evidence="6">Pyrimidine metabolism; UMP biosynthesis via de novo pathway; (S)-dihydroorotate from bicarbonate: step 3/3.</text>
</comment>
<dbReference type="UniPathway" id="UPA00070">
    <property type="reaction ID" value="UER00117"/>
</dbReference>
<feature type="binding site" evidence="6">
    <location>
        <begin position="293"/>
        <end position="294"/>
    </location>
    <ligand>
        <name>substrate</name>
    </ligand>
</feature>
<dbReference type="Pfam" id="PF01979">
    <property type="entry name" value="Amidohydro_1"/>
    <property type="match status" value="1"/>
</dbReference>
<evidence type="ECO:0000313" key="8">
    <source>
        <dbReference type="EMBL" id="PRR79089.1"/>
    </source>
</evidence>
<dbReference type="GO" id="GO:0006145">
    <property type="term" value="P:purine nucleobase catabolic process"/>
    <property type="evidence" value="ECO:0007669"/>
    <property type="project" value="TreeGrafter"/>
</dbReference>
<dbReference type="Gene3D" id="3.20.20.140">
    <property type="entry name" value="Metal-dependent hydrolases"/>
    <property type="match status" value="1"/>
</dbReference>
<dbReference type="InterPro" id="IPR032466">
    <property type="entry name" value="Metal_Hydrolase"/>
</dbReference>
<keyword evidence="9" id="KW-1185">Reference proteome</keyword>
<dbReference type="RefSeq" id="WP_106063270.1">
    <property type="nucleotide sequence ID" value="NZ_PVXO01000032.1"/>
</dbReference>
<dbReference type="GO" id="GO:0004038">
    <property type="term" value="F:allantoinase activity"/>
    <property type="evidence" value="ECO:0007669"/>
    <property type="project" value="TreeGrafter"/>
</dbReference>
<dbReference type="EMBL" id="PVXO01000032">
    <property type="protein sequence ID" value="PRR79089.1"/>
    <property type="molecule type" value="Genomic_DNA"/>
</dbReference>
<comment type="catalytic activity">
    <reaction evidence="6">
        <text>(S)-dihydroorotate + H2O = N-carbamoyl-L-aspartate + H(+)</text>
        <dbReference type="Rhea" id="RHEA:24296"/>
        <dbReference type="ChEBI" id="CHEBI:15377"/>
        <dbReference type="ChEBI" id="CHEBI:15378"/>
        <dbReference type="ChEBI" id="CHEBI:30864"/>
        <dbReference type="ChEBI" id="CHEBI:32814"/>
        <dbReference type="EC" id="3.5.2.3"/>
    </reaction>
</comment>
<dbReference type="InterPro" id="IPR002195">
    <property type="entry name" value="Dihydroorotase_CS"/>
</dbReference>
<dbReference type="InterPro" id="IPR006680">
    <property type="entry name" value="Amidohydro-rel"/>
</dbReference>
<dbReference type="PROSITE" id="PS00483">
    <property type="entry name" value="DIHYDROOROTASE_2"/>
    <property type="match status" value="1"/>
</dbReference>
<feature type="binding site" evidence="6">
    <location>
        <position position="212"/>
    </location>
    <ligand>
        <name>Zn(2+)</name>
        <dbReference type="ChEBI" id="CHEBI:29105"/>
        <label>2</label>
    </ligand>
</feature>
<dbReference type="GO" id="GO:0005737">
    <property type="term" value="C:cytoplasm"/>
    <property type="evidence" value="ECO:0007669"/>
    <property type="project" value="TreeGrafter"/>
</dbReference>
<organism evidence="8 9">
    <name type="scientific">Clostridium liquoris</name>
    <dbReference type="NCBI Taxonomy" id="1289519"/>
    <lineage>
        <taxon>Bacteria</taxon>
        <taxon>Bacillati</taxon>
        <taxon>Bacillota</taxon>
        <taxon>Clostridia</taxon>
        <taxon>Eubacteriales</taxon>
        <taxon>Clostridiaceae</taxon>
        <taxon>Clostridium</taxon>
    </lineage>
</organism>
<evidence type="ECO:0000259" key="7">
    <source>
        <dbReference type="Pfam" id="PF01979"/>
    </source>
</evidence>
<protein>
    <recommendedName>
        <fullName evidence="6">Dihydroorotase</fullName>
        <shortName evidence="6">DHOase</shortName>
        <ecNumber evidence="6">3.5.2.3</ecNumber>
    </recommendedName>
</protein>
<evidence type="ECO:0000313" key="9">
    <source>
        <dbReference type="Proteomes" id="UP000239706"/>
    </source>
</evidence>
<gene>
    <name evidence="6 8" type="primary">pyrC</name>
    <name evidence="8" type="ORF">CLLI_11510</name>
</gene>
<feature type="binding site" evidence="6">
    <location>
        <begin position="59"/>
        <end position="61"/>
    </location>
    <ligand>
        <name>substrate</name>
    </ligand>
</feature>
<comment type="cofactor">
    <cofactor evidence="6">
        <name>Zn(2+)</name>
        <dbReference type="ChEBI" id="CHEBI:29105"/>
    </cofactor>
    <text evidence="6">Binds 2 Zn(2+) ions per subunit.</text>
</comment>
<dbReference type="PROSITE" id="PS00482">
    <property type="entry name" value="DIHYDROOROTASE_1"/>
    <property type="match status" value="1"/>
</dbReference>
<evidence type="ECO:0000256" key="2">
    <source>
        <dbReference type="ARBA" id="ARBA00010286"/>
    </source>
</evidence>
<dbReference type="CDD" id="cd01317">
    <property type="entry name" value="DHOase_IIa"/>
    <property type="match status" value="1"/>
</dbReference>
<feature type="binding site" evidence="6">
    <location>
        <position position="148"/>
    </location>
    <ligand>
        <name>Zn(2+)</name>
        <dbReference type="ChEBI" id="CHEBI:29105"/>
        <label>2</label>
    </ligand>
</feature>
<dbReference type="PANTHER" id="PTHR43668:SF2">
    <property type="entry name" value="ALLANTOINASE"/>
    <property type="match status" value="1"/>
</dbReference>
<dbReference type="GO" id="GO:0008270">
    <property type="term" value="F:zinc ion binding"/>
    <property type="evidence" value="ECO:0007669"/>
    <property type="project" value="UniProtKB-UniRule"/>
</dbReference>
<comment type="similarity">
    <text evidence="2 6">Belongs to the metallo-dependent hydrolases superfamily. DHOase family. Class I DHOase subfamily.</text>
</comment>
<dbReference type="EC" id="3.5.2.3" evidence="6"/>
<keyword evidence="3 6" id="KW-0479">Metal-binding</keyword>
<keyword evidence="4 6" id="KW-0378">Hydrolase</keyword>
<dbReference type="AlphaFoldDB" id="A0A2T0B5C3"/>
<dbReference type="SUPFAM" id="SSF51556">
    <property type="entry name" value="Metallo-dependent hydrolases"/>
    <property type="match status" value="1"/>
</dbReference>
<dbReference type="GO" id="GO:0044205">
    <property type="term" value="P:'de novo' UMP biosynthetic process"/>
    <property type="evidence" value="ECO:0007669"/>
    <property type="project" value="UniProtKB-UniRule"/>
</dbReference>
<comment type="caution">
    <text evidence="8">The sequence shown here is derived from an EMBL/GenBank/DDBJ whole genome shotgun (WGS) entry which is preliminary data.</text>
</comment>
<dbReference type="NCBIfam" id="TIGR00857">
    <property type="entry name" value="pyrC_multi"/>
    <property type="match status" value="1"/>
</dbReference>
<feature type="binding site" evidence="6">
    <location>
        <position position="279"/>
    </location>
    <ligand>
        <name>Zn(2+)</name>
        <dbReference type="ChEBI" id="CHEBI:29105"/>
        <label>1</label>
    </ligand>
</feature>
<dbReference type="InterPro" id="IPR011059">
    <property type="entry name" value="Metal-dep_hydrolase_composite"/>
</dbReference>
<proteinExistence type="inferred from homology"/>
<evidence type="ECO:0000256" key="1">
    <source>
        <dbReference type="ARBA" id="ARBA00002368"/>
    </source>
</evidence>
<evidence type="ECO:0000256" key="6">
    <source>
        <dbReference type="HAMAP-Rule" id="MF_00220"/>
    </source>
</evidence>
<name>A0A2T0B5C3_9CLOT</name>
<reference evidence="8 9" key="1">
    <citation type="submission" date="2018-03" db="EMBL/GenBank/DDBJ databases">
        <title>Genome sequence of Clostridium liquoris DSM 100320.</title>
        <authorList>
            <person name="Poehlein A."/>
            <person name="Daniel R."/>
        </authorList>
    </citation>
    <scope>NUCLEOTIDE SEQUENCE [LARGE SCALE GENOMIC DNA]</scope>
    <source>
        <strain evidence="8 9">DSM 100320</strain>
    </source>
</reference>
<evidence type="ECO:0000256" key="3">
    <source>
        <dbReference type="ARBA" id="ARBA00022723"/>
    </source>
</evidence>
<evidence type="ECO:0000256" key="5">
    <source>
        <dbReference type="ARBA" id="ARBA00022975"/>
    </source>
</evidence>
<feature type="binding site" evidence="6">
    <location>
        <position position="91"/>
    </location>
    <ligand>
        <name>substrate</name>
    </ligand>
</feature>
<feature type="binding site" evidence="6">
    <location>
        <position position="283"/>
    </location>
    <ligand>
        <name>substrate</name>
    </ligand>
</feature>
<dbReference type="PANTHER" id="PTHR43668">
    <property type="entry name" value="ALLANTOINASE"/>
    <property type="match status" value="1"/>
</dbReference>
<feature type="binding site" evidence="6">
    <location>
        <position position="57"/>
    </location>
    <ligand>
        <name>Zn(2+)</name>
        <dbReference type="ChEBI" id="CHEBI:29105"/>
        <label>1</label>
    </ligand>
</feature>
<dbReference type="InterPro" id="IPR004722">
    <property type="entry name" value="DHOase"/>
</dbReference>
<feature type="domain" description="Amidohydrolase-related" evidence="7">
    <location>
        <begin position="48"/>
        <end position="391"/>
    </location>
</feature>
<dbReference type="SUPFAM" id="SSF51338">
    <property type="entry name" value="Composite domain of metallo-dependent hydrolases"/>
    <property type="match status" value="1"/>
</dbReference>
<dbReference type="HAMAP" id="MF_00220_B">
    <property type="entry name" value="PyrC_classI_B"/>
    <property type="match status" value="1"/>
</dbReference>
<feature type="binding site" evidence="6">
    <location>
        <position position="252"/>
    </location>
    <ligand>
        <name>substrate</name>
    </ligand>
</feature>
<accession>A0A2T0B5C3</accession>
<feature type="active site" evidence="6">
    <location>
        <position position="279"/>
    </location>
</feature>
<feature type="binding site" evidence="6">
    <location>
        <position position="175"/>
    </location>
    <ligand>
        <name>Zn(2+)</name>
        <dbReference type="ChEBI" id="CHEBI:29105"/>
        <label>2</label>
    </ligand>
</feature>
<sequence length="398" mass="44298">MEILIKNSRVVDWSGDFLGDVYIRDGVIAQIGRNLEKNCKTIDGHGKVLMPSFIDLHVHFRDPGFTYKEDILTGSKAAVKGGYTAVNLMANTNPVCSSMETVNYVLKKASEIGLVDVHQVVSITKNFDGKTISHIDNLDSSVKAISEDGKDVMDSKVMLNAMVKAKEKGMVVMCHSENHELSSTDMRLSENTMTWRNITLAKYTGCDTHISHVSTKESMEYIIEAKKEGYNITCEVTPHHIALTDSTKYKVNPPMRKEEDVKFLIRAIKGGFVDAIATDHAPHTEEDKANGAPGISGIETAFSICYTKLVKSREINLSKLSEIMSKRPAEIIKMNKGQIKVGYDGDLILIDLEREYEINSKSFLSKGKNTPFDGMKVYGKIEKTIKSGKIVYDDAREI</sequence>
<feature type="binding site" evidence="6">
    <location>
        <position position="59"/>
    </location>
    <ligand>
        <name>Zn(2+)</name>
        <dbReference type="ChEBI" id="CHEBI:29105"/>
        <label>1</label>
    </ligand>
</feature>
<evidence type="ECO:0000256" key="4">
    <source>
        <dbReference type="ARBA" id="ARBA00022801"/>
    </source>
</evidence>
<dbReference type="GO" id="GO:0004151">
    <property type="term" value="F:dihydroorotase activity"/>
    <property type="evidence" value="ECO:0007669"/>
    <property type="project" value="UniProtKB-UniRule"/>
</dbReference>